<dbReference type="WBParaSite" id="ACAC_0001186701-mRNA-1">
    <property type="protein sequence ID" value="ACAC_0001186701-mRNA-1"/>
    <property type="gene ID" value="ACAC_0001186701"/>
</dbReference>
<protein>
    <submittedName>
        <fullName evidence="4">SRP40_C domain-containing protein</fullName>
    </submittedName>
</protein>
<name>A0A0K0DK59_ANGCA</name>
<proteinExistence type="predicted"/>
<organism evidence="3 4">
    <name type="scientific">Angiostrongylus cantonensis</name>
    <name type="common">Rat lungworm</name>
    <dbReference type="NCBI Taxonomy" id="6313"/>
    <lineage>
        <taxon>Eukaryota</taxon>
        <taxon>Metazoa</taxon>
        <taxon>Ecdysozoa</taxon>
        <taxon>Nematoda</taxon>
        <taxon>Chromadorea</taxon>
        <taxon>Rhabditida</taxon>
        <taxon>Rhabditina</taxon>
        <taxon>Rhabditomorpha</taxon>
        <taxon>Strongyloidea</taxon>
        <taxon>Metastrongylidae</taxon>
        <taxon>Angiostrongylus</taxon>
    </lineage>
</organism>
<evidence type="ECO:0000313" key="3">
    <source>
        <dbReference type="Proteomes" id="UP000035642"/>
    </source>
</evidence>
<dbReference type="InterPro" id="IPR039191">
    <property type="entry name" value="Nopp140-like"/>
</dbReference>
<dbReference type="Proteomes" id="UP000035642">
    <property type="component" value="Unassembled WGS sequence"/>
</dbReference>
<dbReference type="InterPro" id="IPR007718">
    <property type="entry name" value="Srp40_C"/>
</dbReference>
<dbReference type="PANTHER" id="PTHR23216:SF1">
    <property type="entry name" value="NUCLEOLAR AND COILED-BODY PHOSPHOPROTEIN 1"/>
    <property type="match status" value="1"/>
</dbReference>
<evidence type="ECO:0000256" key="1">
    <source>
        <dbReference type="SAM" id="MobiDB-lite"/>
    </source>
</evidence>
<dbReference type="PANTHER" id="PTHR23216">
    <property type="entry name" value="NUCLEOLAR AND COILED-BODY PHOSPHOPROTEIN 1"/>
    <property type="match status" value="1"/>
</dbReference>
<dbReference type="STRING" id="6313.A0A0K0DK59"/>
<keyword evidence="3" id="KW-1185">Reference proteome</keyword>
<reference evidence="4" key="2">
    <citation type="submission" date="2017-02" db="UniProtKB">
        <authorList>
            <consortium name="WormBaseParasite"/>
        </authorList>
    </citation>
    <scope>IDENTIFICATION</scope>
</reference>
<evidence type="ECO:0000313" key="4">
    <source>
        <dbReference type="WBParaSite" id="ACAC_0001186701-mRNA-1"/>
    </source>
</evidence>
<feature type="region of interest" description="Disordered" evidence="1">
    <location>
        <begin position="121"/>
        <end position="156"/>
    </location>
</feature>
<dbReference type="GO" id="GO:0005654">
    <property type="term" value="C:nucleoplasm"/>
    <property type="evidence" value="ECO:0007669"/>
    <property type="project" value="TreeGrafter"/>
</dbReference>
<dbReference type="Pfam" id="PF05022">
    <property type="entry name" value="SRP40_C"/>
    <property type="match status" value="1"/>
</dbReference>
<sequence>LVNKVNNLKKYTIGNVTRRLPCLMYAKRASGNHSDSHRPERFSNVAGKTLTYFLHFFLHSLIYYSSLPPSTYDLVFKRKSNEPFRRVTISKDSLPSKFKDNSFDKSHDKWGAKAHEALSKVQGKGFRHEKTKKKKGSYGGGTISTGVNSIKFSDSE</sequence>
<feature type="compositionally biased region" description="Basic residues" evidence="1">
    <location>
        <begin position="125"/>
        <end position="136"/>
    </location>
</feature>
<dbReference type="GO" id="GO:0005730">
    <property type="term" value="C:nucleolus"/>
    <property type="evidence" value="ECO:0007669"/>
    <property type="project" value="InterPro"/>
</dbReference>
<reference evidence="3" key="1">
    <citation type="submission" date="2012-09" db="EMBL/GenBank/DDBJ databases">
        <authorList>
            <person name="Martin A.A."/>
        </authorList>
    </citation>
    <scope>NUCLEOTIDE SEQUENCE</scope>
</reference>
<feature type="compositionally biased region" description="Polar residues" evidence="1">
    <location>
        <begin position="147"/>
        <end position="156"/>
    </location>
</feature>
<dbReference type="AlphaFoldDB" id="A0A0K0DK59"/>
<feature type="domain" description="Srp40 C-terminal" evidence="2">
    <location>
        <begin position="83"/>
        <end position="152"/>
    </location>
</feature>
<accession>A0A0K0DK59</accession>
<evidence type="ECO:0000259" key="2">
    <source>
        <dbReference type="Pfam" id="PF05022"/>
    </source>
</evidence>